<dbReference type="EMBL" id="CAJHJT010000001">
    <property type="protein sequence ID" value="CAD6993947.1"/>
    <property type="molecule type" value="Genomic_DNA"/>
</dbReference>
<organism evidence="1 2">
    <name type="scientific">Ceratitis capitata</name>
    <name type="common">Mediterranean fruit fly</name>
    <name type="synonym">Tephritis capitata</name>
    <dbReference type="NCBI Taxonomy" id="7213"/>
    <lineage>
        <taxon>Eukaryota</taxon>
        <taxon>Metazoa</taxon>
        <taxon>Ecdysozoa</taxon>
        <taxon>Arthropoda</taxon>
        <taxon>Hexapoda</taxon>
        <taxon>Insecta</taxon>
        <taxon>Pterygota</taxon>
        <taxon>Neoptera</taxon>
        <taxon>Endopterygota</taxon>
        <taxon>Diptera</taxon>
        <taxon>Brachycera</taxon>
        <taxon>Muscomorpha</taxon>
        <taxon>Tephritoidea</taxon>
        <taxon>Tephritidae</taxon>
        <taxon>Ceratitis</taxon>
        <taxon>Ceratitis</taxon>
    </lineage>
</organism>
<gene>
    <name evidence="1" type="ORF">CCAP1982_LOCUS2732</name>
</gene>
<comment type="caution">
    <text evidence="1">The sequence shown here is derived from an EMBL/GenBank/DDBJ whole genome shotgun (WGS) entry which is preliminary data.</text>
</comment>
<proteinExistence type="predicted"/>
<evidence type="ECO:0000313" key="1">
    <source>
        <dbReference type="EMBL" id="CAD6993947.1"/>
    </source>
</evidence>
<reference evidence="1" key="1">
    <citation type="submission" date="2020-11" db="EMBL/GenBank/DDBJ databases">
        <authorList>
            <person name="Whitehead M."/>
        </authorList>
    </citation>
    <scope>NUCLEOTIDE SEQUENCE</scope>
    <source>
        <strain evidence="1">EGII</strain>
    </source>
</reference>
<keyword evidence="2" id="KW-1185">Reference proteome</keyword>
<name>A0A811U7J4_CERCA</name>
<protein>
    <submittedName>
        <fullName evidence="1">(Mediterranean fruit fly) hypothetical protein</fullName>
    </submittedName>
</protein>
<evidence type="ECO:0000313" key="2">
    <source>
        <dbReference type="Proteomes" id="UP000606786"/>
    </source>
</evidence>
<accession>A0A811U7J4</accession>
<dbReference type="Proteomes" id="UP000606786">
    <property type="component" value="Unassembled WGS sequence"/>
</dbReference>
<sequence>MVKQRSPTCSSKTNPPTTAALNSCMEKVHEGFVVGQGVVNAGSDCGGACGIKYAARQTEYARFHQSHANCHVSLKVVTDDVLCCSNLHQTSQSPSTSTSTSAITTRRIDVALANLKLLSQLTCTANQLLSSTRLLMPDNGGAGGGRVISHFALFFAFARCSFNATE</sequence>
<dbReference type="AlphaFoldDB" id="A0A811U7J4"/>